<dbReference type="AlphaFoldDB" id="A0A1H7XP11"/>
<dbReference type="SUPFAM" id="SSF54060">
    <property type="entry name" value="His-Me finger endonucleases"/>
    <property type="match status" value="1"/>
</dbReference>
<sequence length="224" mass="26337">MGQWFRYTPEQIDFLKNNIEGTLIKDLTTKFNKHFGLNKTYEQIKRICYRLKLTKGLKHVYTEEQSAFIRENLEGRTNKELTELFNQHFNLNLRKNQIAGYKSTHNLCPGMHRNRYRPVGSERVGKDDYIIIKIADPNKWRPKHIHIWEQENGPVPKNHVVLFGDGDKRNFDIDNLILVHRKLITTLNSNQLISNNAELTKTGIVIAEISQKISERKRNAEKTK</sequence>
<keyword evidence="2" id="KW-0540">Nuclease</keyword>
<keyword evidence="2" id="KW-0378">Hydrolase</keyword>
<dbReference type="STRING" id="930146.SAMN05192533_102300"/>
<organism evidence="2 3">
    <name type="scientific">Mesobacillus persicus</name>
    <dbReference type="NCBI Taxonomy" id="930146"/>
    <lineage>
        <taxon>Bacteria</taxon>
        <taxon>Bacillati</taxon>
        <taxon>Bacillota</taxon>
        <taxon>Bacilli</taxon>
        <taxon>Bacillales</taxon>
        <taxon>Bacillaceae</taxon>
        <taxon>Mesobacillus</taxon>
    </lineage>
</organism>
<gene>
    <name evidence="2" type="ORF">SAMN05192533_102300</name>
</gene>
<dbReference type="Proteomes" id="UP000198553">
    <property type="component" value="Unassembled WGS sequence"/>
</dbReference>
<accession>A0A1H7XP11</accession>
<dbReference type="RefSeq" id="WP_244532499.1">
    <property type="nucleotide sequence ID" value="NZ_FOBW01000002.1"/>
</dbReference>
<dbReference type="InterPro" id="IPR044925">
    <property type="entry name" value="His-Me_finger_sf"/>
</dbReference>
<protein>
    <submittedName>
        <fullName evidence="2">HNH endonuclease</fullName>
    </submittedName>
</protein>
<proteinExistence type="predicted"/>
<name>A0A1H7XP11_9BACI</name>
<feature type="domain" description="HNH nuclease" evidence="1">
    <location>
        <begin position="142"/>
        <end position="181"/>
    </location>
</feature>
<evidence type="ECO:0000313" key="3">
    <source>
        <dbReference type="Proteomes" id="UP000198553"/>
    </source>
</evidence>
<evidence type="ECO:0000313" key="2">
    <source>
        <dbReference type="EMBL" id="SEM35556.1"/>
    </source>
</evidence>
<dbReference type="EMBL" id="FOBW01000002">
    <property type="protein sequence ID" value="SEM35556.1"/>
    <property type="molecule type" value="Genomic_DNA"/>
</dbReference>
<keyword evidence="3" id="KW-1185">Reference proteome</keyword>
<dbReference type="Pfam" id="PF13392">
    <property type="entry name" value="HNH_3"/>
    <property type="match status" value="1"/>
</dbReference>
<keyword evidence="2" id="KW-0255">Endonuclease</keyword>
<evidence type="ECO:0000259" key="1">
    <source>
        <dbReference type="Pfam" id="PF13392"/>
    </source>
</evidence>
<dbReference type="InterPro" id="IPR003615">
    <property type="entry name" value="HNH_nuc"/>
</dbReference>
<reference evidence="3" key="1">
    <citation type="submission" date="2016-10" db="EMBL/GenBank/DDBJ databases">
        <authorList>
            <person name="Varghese N."/>
            <person name="Submissions S."/>
        </authorList>
    </citation>
    <scope>NUCLEOTIDE SEQUENCE [LARGE SCALE GENOMIC DNA]</scope>
    <source>
        <strain evidence="3">B48,IBRC-M 10115,DSM 25386,CECT 8001</strain>
    </source>
</reference>
<dbReference type="GO" id="GO:0004519">
    <property type="term" value="F:endonuclease activity"/>
    <property type="evidence" value="ECO:0007669"/>
    <property type="project" value="UniProtKB-KW"/>
</dbReference>